<sequence length="293" mass="33633">MSPSPKKADNSTKERNQPESDAFESCEKSHRVRKKPPDDEPTVFEEVCAPVRPATVSLPHRWEKRHEKEIEKLRKAFRADLPKRGKMTFSDLHRLSSDFDLAESTKQRPTSSRERRMEAEAVSWAPEEQRTLEVEPEPCPRVVKEKEPSRIEALDRSTRSTRVPRAQRTTVTPPPAPSLLPTSPPYFTAKTHRSSSPSPVRSDLKTDGTERSSRSEKKLQRVKEFATSVAKNLLSFRKTDASEVSHRSERKPRHSHKEHAPPQQPRSPQPYAYHQIKEAAQEHQARSVHNTPR</sequence>
<feature type="compositionally biased region" description="Basic and acidic residues" evidence="1">
    <location>
        <begin position="91"/>
        <end position="119"/>
    </location>
</feature>
<accession>A0A1I7YS94</accession>
<name>A0A1I7YS94_9BILA</name>
<dbReference type="WBParaSite" id="L893_g18974.t1">
    <property type="protein sequence ID" value="L893_g18974.t1"/>
    <property type="gene ID" value="L893_g18974"/>
</dbReference>
<organism evidence="2 3">
    <name type="scientific">Steinernema glaseri</name>
    <dbReference type="NCBI Taxonomy" id="37863"/>
    <lineage>
        <taxon>Eukaryota</taxon>
        <taxon>Metazoa</taxon>
        <taxon>Ecdysozoa</taxon>
        <taxon>Nematoda</taxon>
        <taxon>Chromadorea</taxon>
        <taxon>Rhabditida</taxon>
        <taxon>Tylenchina</taxon>
        <taxon>Panagrolaimomorpha</taxon>
        <taxon>Strongyloidoidea</taxon>
        <taxon>Steinernematidae</taxon>
        <taxon>Steinernema</taxon>
    </lineage>
</organism>
<evidence type="ECO:0000313" key="3">
    <source>
        <dbReference type="WBParaSite" id="L893_g18974.t1"/>
    </source>
</evidence>
<keyword evidence="2" id="KW-1185">Reference proteome</keyword>
<dbReference type="Proteomes" id="UP000095287">
    <property type="component" value="Unplaced"/>
</dbReference>
<dbReference type="AlphaFoldDB" id="A0A1I7YS94"/>
<feature type="compositionally biased region" description="Basic and acidic residues" evidence="1">
    <location>
        <begin position="275"/>
        <end position="285"/>
    </location>
</feature>
<feature type="region of interest" description="Disordered" evidence="1">
    <location>
        <begin position="1"/>
        <end position="46"/>
    </location>
</feature>
<protein>
    <submittedName>
        <fullName evidence="3">TPX2 domain-containing protein</fullName>
    </submittedName>
</protein>
<feature type="compositionally biased region" description="Basic and acidic residues" evidence="1">
    <location>
        <begin position="237"/>
        <end position="247"/>
    </location>
</feature>
<feature type="region of interest" description="Disordered" evidence="1">
    <location>
        <begin position="88"/>
        <end position="293"/>
    </location>
</feature>
<feature type="compositionally biased region" description="Basic residues" evidence="1">
    <location>
        <begin position="248"/>
        <end position="257"/>
    </location>
</feature>
<evidence type="ECO:0000256" key="1">
    <source>
        <dbReference type="SAM" id="MobiDB-lite"/>
    </source>
</evidence>
<evidence type="ECO:0000313" key="2">
    <source>
        <dbReference type="Proteomes" id="UP000095287"/>
    </source>
</evidence>
<feature type="compositionally biased region" description="Pro residues" evidence="1">
    <location>
        <begin position="172"/>
        <end position="184"/>
    </location>
</feature>
<feature type="compositionally biased region" description="Basic and acidic residues" evidence="1">
    <location>
        <begin position="1"/>
        <end position="18"/>
    </location>
</feature>
<reference evidence="3" key="1">
    <citation type="submission" date="2016-11" db="UniProtKB">
        <authorList>
            <consortium name="WormBaseParasite"/>
        </authorList>
    </citation>
    <scope>IDENTIFICATION</scope>
</reference>
<proteinExistence type="predicted"/>
<feature type="compositionally biased region" description="Basic and acidic residues" evidence="1">
    <location>
        <begin position="142"/>
        <end position="158"/>
    </location>
</feature>
<feature type="compositionally biased region" description="Basic and acidic residues" evidence="1">
    <location>
        <begin position="202"/>
        <end position="224"/>
    </location>
</feature>